<organism evidence="2">
    <name type="scientific">Streptomyces sp. NBC_00049</name>
    <dbReference type="NCBI Taxonomy" id="2903617"/>
    <lineage>
        <taxon>Bacteria</taxon>
        <taxon>Bacillati</taxon>
        <taxon>Actinomycetota</taxon>
        <taxon>Actinomycetes</taxon>
        <taxon>Kitasatosporales</taxon>
        <taxon>Streptomycetaceae</taxon>
        <taxon>Streptomyces</taxon>
    </lineage>
</organism>
<proteinExistence type="predicted"/>
<dbReference type="EMBL" id="CP108264">
    <property type="protein sequence ID" value="WTU77565.1"/>
    <property type="molecule type" value="Genomic_DNA"/>
</dbReference>
<accession>A0AAU2K1E5</accession>
<reference evidence="2" key="1">
    <citation type="submission" date="2022-10" db="EMBL/GenBank/DDBJ databases">
        <title>The complete genomes of actinobacterial strains from the NBC collection.</title>
        <authorList>
            <person name="Joergensen T.S."/>
            <person name="Alvarez Arevalo M."/>
            <person name="Sterndorff E.B."/>
            <person name="Faurdal D."/>
            <person name="Vuksanovic O."/>
            <person name="Mourched A.-S."/>
            <person name="Charusanti P."/>
            <person name="Shaw S."/>
            <person name="Blin K."/>
            <person name="Weber T."/>
        </authorList>
    </citation>
    <scope>NUCLEOTIDE SEQUENCE</scope>
    <source>
        <strain evidence="2">NBC_00049</strain>
    </source>
</reference>
<evidence type="ECO:0000256" key="1">
    <source>
        <dbReference type="SAM" id="MobiDB-lite"/>
    </source>
</evidence>
<evidence type="ECO:0000313" key="2">
    <source>
        <dbReference type="EMBL" id="WTU77565.1"/>
    </source>
</evidence>
<feature type="compositionally biased region" description="Basic and acidic residues" evidence="1">
    <location>
        <begin position="40"/>
        <end position="58"/>
    </location>
</feature>
<dbReference type="AlphaFoldDB" id="A0AAU2K1E5"/>
<gene>
    <name evidence="2" type="ORF">OG327_31905</name>
</gene>
<protein>
    <submittedName>
        <fullName evidence="2">Uncharacterized protein</fullName>
    </submittedName>
</protein>
<sequence>MVGFEGAALERVRVARVRLEAAREAEDAFEEAQAAEELEDASRVAREHGIGADEPGVR</sequence>
<name>A0AAU2K1E5_9ACTN</name>
<feature type="region of interest" description="Disordered" evidence="1">
    <location>
        <begin position="31"/>
        <end position="58"/>
    </location>
</feature>